<proteinExistence type="predicted"/>
<comment type="caution">
    <text evidence="1">The sequence shown here is derived from an EMBL/GenBank/DDBJ whole genome shotgun (WGS) entry which is preliminary data.</text>
</comment>
<name>A0A840QEJ9_9PSEU</name>
<gene>
    <name evidence="1" type="ORF">BJ970_006020</name>
</gene>
<sequence length="40" mass="4217">MATSLTCRHMHWLLPSRLGGVGGLPTTSHAKTGINALSGW</sequence>
<keyword evidence="2" id="KW-1185">Reference proteome</keyword>
<dbReference type="Proteomes" id="UP000584374">
    <property type="component" value="Unassembled WGS sequence"/>
</dbReference>
<protein>
    <submittedName>
        <fullName evidence="1">Uncharacterized protein</fullName>
    </submittedName>
</protein>
<reference evidence="1 2" key="1">
    <citation type="submission" date="2020-08" db="EMBL/GenBank/DDBJ databases">
        <title>Sequencing the genomes of 1000 actinobacteria strains.</title>
        <authorList>
            <person name="Klenk H.-P."/>
        </authorList>
    </citation>
    <scope>NUCLEOTIDE SEQUENCE [LARGE SCALE GENOMIC DNA]</scope>
    <source>
        <strain evidence="1 2">DSM 45584</strain>
    </source>
</reference>
<dbReference type="AlphaFoldDB" id="A0A840QEJ9"/>
<accession>A0A840QEJ9</accession>
<organism evidence="1 2">
    <name type="scientific">Saccharopolyspora phatthalungensis</name>
    <dbReference type="NCBI Taxonomy" id="664693"/>
    <lineage>
        <taxon>Bacteria</taxon>
        <taxon>Bacillati</taxon>
        <taxon>Actinomycetota</taxon>
        <taxon>Actinomycetes</taxon>
        <taxon>Pseudonocardiales</taxon>
        <taxon>Pseudonocardiaceae</taxon>
        <taxon>Saccharopolyspora</taxon>
    </lineage>
</organism>
<evidence type="ECO:0000313" key="1">
    <source>
        <dbReference type="EMBL" id="MBB5158421.1"/>
    </source>
</evidence>
<dbReference type="EMBL" id="JACHIW010000002">
    <property type="protein sequence ID" value="MBB5158421.1"/>
    <property type="molecule type" value="Genomic_DNA"/>
</dbReference>
<evidence type="ECO:0000313" key="2">
    <source>
        <dbReference type="Proteomes" id="UP000584374"/>
    </source>
</evidence>